<dbReference type="PANTHER" id="PTHR39490">
    <property type="entry name" value="ARRESTIN DOMAIN-CONTAINING PROTEIN D"/>
    <property type="match status" value="1"/>
</dbReference>
<keyword evidence="2 4" id="KW-0863">Zinc-finger</keyword>
<feature type="non-terminal residue" evidence="6">
    <location>
        <position position="94"/>
    </location>
</feature>
<keyword evidence="7" id="KW-1185">Reference proteome</keyword>
<gene>
    <name evidence="6" type="ORF">CCMP2556_LOCUS5798</name>
</gene>
<dbReference type="InterPro" id="IPR052113">
    <property type="entry name" value="FYVE-type_Zinc_Finger"/>
</dbReference>
<keyword evidence="3" id="KW-0862">Zinc</keyword>
<evidence type="ECO:0000256" key="1">
    <source>
        <dbReference type="ARBA" id="ARBA00022723"/>
    </source>
</evidence>
<protein>
    <recommendedName>
        <fullName evidence="5">FYVE-type domain-containing protein</fullName>
    </recommendedName>
</protein>
<evidence type="ECO:0000313" key="6">
    <source>
        <dbReference type="EMBL" id="CAK8999785.1"/>
    </source>
</evidence>
<keyword evidence="1" id="KW-0479">Metal-binding</keyword>
<dbReference type="PROSITE" id="PS50178">
    <property type="entry name" value="ZF_FYVE"/>
    <property type="match status" value="1"/>
</dbReference>
<proteinExistence type="predicted"/>
<evidence type="ECO:0000256" key="2">
    <source>
        <dbReference type="ARBA" id="ARBA00022771"/>
    </source>
</evidence>
<name>A0ABP0IEI0_9DINO</name>
<dbReference type="PANTHER" id="PTHR39490:SF8">
    <property type="entry name" value="ZINC FINGER FYVE DOMAIN-CONTAINING PROTEIN 21"/>
    <property type="match status" value="1"/>
</dbReference>
<evidence type="ECO:0000256" key="3">
    <source>
        <dbReference type="ARBA" id="ARBA00022833"/>
    </source>
</evidence>
<dbReference type="InterPro" id="IPR011011">
    <property type="entry name" value="Znf_FYVE_PHD"/>
</dbReference>
<reference evidence="6 7" key="1">
    <citation type="submission" date="2024-02" db="EMBL/GenBank/DDBJ databases">
        <authorList>
            <person name="Chen Y."/>
            <person name="Shah S."/>
            <person name="Dougan E. K."/>
            <person name="Thang M."/>
            <person name="Chan C."/>
        </authorList>
    </citation>
    <scope>NUCLEOTIDE SEQUENCE [LARGE SCALE GENOMIC DNA]</scope>
</reference>
<dbReference type="Pfam" id="PF01363">
    <property type="entry name" value="FYVE"/>
    <property type="match status" value="1"/>
</dbReference>
<dbReference type="EMBL" id="CAXAMN010002470">
    <property type="protein sequence ID" value="CAK8999785.1"/>
    <property type="molecule type" value="Genomic_DNA"/>
</dbReference>
<comment type="caution">
    <text evidence="6">The sequence shown here is derived from an EMBL/GenBank/DDBJ whole genome shotgun (WGS) entry which is preliminary data.</text>
</comment>
<dbReference type="Proteomes" id="UP001642484">
    <property type="component" value="Unassembled WGS sequence"/>
</dbReference>
<organism evidence="6 7">
    <name type="scientific">Durusdinium trenchii</name>
    <dbReference type="NCBI Taxonomy" id="1381693"/>
    <lineage>
        <taxon>Eukaryota</taxon>
        <taxon>Sar</taxon>
        <taxon>Alveolata</taxon>
        <taxon>Dinophyceae</taxon>
        <taxon>Suessiales</taxon>
        <taxon>Symbiodiniaceae</taxon>
        <taxon>Durusdinium</taxon>
    </lineage>
</organism>
<evidence type="ECO:0000313" key="7">
    <source>
        <dbReference type="Proteomes" id="UP001642484"/>
    </source>
</evidence>
<feature type="domain" description="FYVE-type" evidence="5">
    <location>
        <begin position="25"/>
        <end position="87"/>
    </location>
</feature>
<sequence length="94" mass="10565">MVGGCHTEISRRVSQSSTATEWVDDSATQVCMNCHARFGVMQFRRKHHCRRCGKVVCNSCSRSRELVADYHPVQPQRVCNSCVASPTVPEIPEE</sequence>
<evidence type="ECO:0000256" key="4">
    <source>
        <dbReference type="PROSITE-ProRule" id="PRU00091"/>
    </source>
</evidence>
<dbReference type="InterPro" id="IPR017455">
    <property type="entry name" value="Znf_FYVE-rel"/>
</dbReference>
<dbReference type="Gene3D" id="3.30.40.10">
    <property type="entry name" value="Zinc/RING finger domain, C3HC4 (zinc finger)"/>
    <property type="match status" value="1"/>
</dbReference>
<dbReference type="InterPro" id="IPR000306">
    <property type="entry name" value="Znf_FYVE"/>
</dbReference>
<dbReference type="SUPFAM" id="SSF57903">
    <property type="entry name" value="FYVE/PHD zinc finger"/>
    <property type="match status" value="1"/>
</dbReference>
<evidence type="ECO:0000259" key="5">
    <source>
        <dbReference type="PROSITE" id="PS50178"/>
    </source>
</evidence>
<dbReference type="InterPro" id="IPR013083">
    <property type="entry name" value="Znf_RING/FYVE/PHD"/>
</dbReference>
<accession>A0ABP0IEI0</accession>
<dbReference type="SMART" id="SM00064">
    <property type="entry name" value="FYVE"/>
    <property type="match status" value="1"/>
</dbReference>